<dbReference type="RefSeq" id="WP_353649608.1">
    <property type="nucleotide sequence ID" value="NZ_CP159218.1"/>
</dbReference>
<name>A0AAU8DNY1_9ACTN</name>
<protein>
    <submittedName>
        <fullName evidence="1">Uncharacterized protein</fullName>
    </submittedName>
</protein>
<reference evidence="1" key="1">
    <citation type="submission" date="2024-05" db="EMBL/GenBank/DDBJ databases">
        <authorList>
            <person name="Cai S.Y."/>
            <person name="Jin L.M."/>
            <person name="Li H.R."/>
        </authorList>
    </citation>
    <scope>NUCLEOTIDE SEQUENCE</scope>
    <source>
        <strain evidence="1">A5-74</strain>
    </source>
</reference>
<dbReference type="AlphaFoldDB" id="A0AAU8DNY1"/>
<proteinExistence type="predicted"/>
<sequence>MARDVVVGGFEVGGSVDCEVEDGGRVVEGVVLGAVDDGFDVGVLGTEAVGEPLEETEPELRDGVPCVVDPDPDVVTTEGLTVNGTSPLLVGSATGSDEQPDKTSTAATRAHSACLLNCVMNLPDPPAERPSGLLLPDVGDYPQSSDSARVVHTMHPIHRLRRAKSTDRVTG</sequence>
<gene>
    <name evidence="1" type="ORF">ABLG96_01205</name>
</gene>
<evidence type="ECO:0000313" key="1">
    <source>
        <dbReference type="EMBL" id="XCG63994.1"/>
    </source>
</evidence>
<organism evidence="1">
    <name type="scientific">Nakamurella sp. A5-74</name>
    <dbReference type="NCBI Taxonomy" id="3158264"/>
    <lineage>
        <taxon>Bacteria</taxon>
        <taxon>Bacillati</taxon>
        <taxon>Actinomycetota</taxon>
        <taxon>Actinomycetes</taxon>
        <taxon>Nakamurellales</taxon>
        <taxon>Nakamurellaceae</taxon>
        <taxon>Nakamurella</taxon>
    </lineage>
</organism>
<accession>A0AAU8DNY1</accession>
<dbReference type="EMBL" id="CP159218">
    <property type="protein sequence ID" value="XCG63994.1"/>
    <property type="molecule type" value="Genomic_DNA"/>
</dbReference>